<evidence type="ECO:0000313" key="2">
    <source>
        <dbReference type="Proteomes" id="UP000078200"/>
    </source>
</evidence>
<dbReference type="EnsemblMetazoa" id="GAUT026705-RA">
    <property type="protein sequence ID" value="GAUT026705-PA"/>
    <property type="gene ID" value="GAUT026705"/>
</dbReference>
<reference evidence="1" key="1">
    <citation type="submission" date="2020-05" db="UniProtKB">
        <authorList>
            <consortium name="EnsemblMetazoa"/>
        </authorList>
    </citation>
    <scope>IDENTIFICATION</scope>
    <source>
        <strain evidence="1">TTRI</strain>
    </source>
</reference>
<dbReference type="VEuPathDB" id="VectorBase:GAUT026705"/>
<protein>
    <submittedName>
        <fullName evidence="1">Uncharacterized protein</fullName>
    </submittedName>
</protein>
<organism evidence="1 2">
    <name type="scientific">Glossina austeni</name>
    <name type="common">Savannah tsetse fly</name>
    <dbReference type="NCBI Taxonomy" id="7395"/>
    <lineage>
        <taxon>Eukaryota</taxon>
        <taxon>Metazoa</taxon>
        <taxon>Ecdysozoa</taxon>
        <taxon>Arthropoda</taxon>
        <taxon>Hexapoda</taxon>
        <taxon>Insecta</taxon>
        <taxon>Pterygota</taxon>
        <taxon>Neoptera</taxon>
        <taxon>Endopterygota</taxon>
        <taxon>Diptera</taxon>
        <taxon>Brachycera</taxon>
        <taxon>Muscomorpha</taxon>
        <taxon>Hippoboscoidea</taxon>
        <taxon>Glossinidae</taxon>
        <taxon>Glossina</taxon>
    </lineage>
</organism>
<sequence length="110" mass="12595">MLDLKLESMERVEKIRGDKQFSIKSKKGDNRKQKPNQFTKSRIVLSDALEEGVVQHCVERLLSEVLGGMATQAEIILKFIWNSERRGGTGYIDYFSETVLKYSSISQHNS</sequence>
<keyword evidence="2" id="KW-1185">Reference proteome</keyword>
<name>A0A1A9V5J8_GLOAU</name>
<evidence type="ECO:0000313" key="1">
    <source>
        <dbReference type="EnsemblMetazoa" id="GAUT026705-PA"/>
    </source>
</evidence>
<accession>A0A1A9V5J8</accession>
<dbReference type="Proteomes" id="UP000078200">
    <property type="component" value="Unassembled WGS sequence"/>
</dbReference>
<proteinExistence type="predicted"/>
<dbReference type="AlphaFoldDB" id="A0A1A9V5J8"/>